<organism evidence="1">
    <name type="scientific">Ophidiomyces ophidiicola</name>
    <dbReference type="NCBI Taxonomy" id="1387563"/>
    <lineage>
        <taxon>Eukaryota</taxon>
        <taxon>Fungi</taxon>
        <taxon>Dikarya</taxon>
        <taxon>Ascomycota</taxon>
        <taxon>Pezizomycotina</taxon>
        <taxon>Eurotiomycetes</taxon>
        <taxon>Eurotiomycetidae</taxon>
        <taxon>Onygenales</taxon>
        <taxon>Onygenaceae</taxon>
        <taxon>Ophidiomyces</taxon>
    </lineage>
</organism>
<reference evidence="1" key="1">
    <citation type="journal article" date="2022" name="bioRxiv">
        <title>Population genetic analysis of Ophidiomyces ophidiicola, the causative agent of snake fungal disease, indicates recent introductions to the USA.</title>
        <authorList>
            <person name="Ladner J.T."/>
            <person name="Palmer J.M."/>
            <person name="Ettinger C.L."/>
            <person name="Stajich J.E."/>
            <person name="Farrell T.M."/>
            <person name="Glorioso B.M."/>
            <person name="Lawson B."/>
            <person name="Price S.J."/>
            <person name="Stengle A.G."/>
            <person name="Grear D.A."/>
            <person name="Lorch J.M."/>
        </authorList>
    </citation>
    <scope>NUCLEOTIDE SEQUENCE</scope>
    <source>
        <strain evidence="1">NWHC 24266-5</strain>
    </source>
</reference>
<gene>
    <name evidence="1" type="ORF">LOY88_001736</name>
</gene>
<dbReference type="EMBL" id="JALBCA010000019">
    <property type="protein sequence ID" value="KAI2390136.1"/>
    <property type="molecule type" value="Genomic_DNA"/>
</dbReference>
<accession>A0ACB8V1J0</accession>
<proteinExistence type="predicted"/>
<protein>
    <submittedName>
        <fullName evidence="1">Uncharacterized protein</fullName>
    </submittedName>
</protein>
<comment type="caution">
    <text evidence="1">The sequence shown here is derived from an EMBL/GenBank/DDBJ whole genome shotgun (WGS) entry which is preliminary data.</text>
</comment>
<evidence type="ECO:0000313" key="1">
    <source>
        <dbReference type="EMBL" id="KAI2390136.1"/>
    </source>
</evidence>
<name>A0ACB8V1J0_9EURO</name>
<sequence>MPVVPLSVQMGRAYPYQGPFLWLPREIVQEIACYLIDDKDLVSLIKTCKYFAETLSPPGSGIWRELFLEKYDPPPPDKSSLEIKREYQFRHIILSKAVNFGNGEGERESLWLQCMSTLMNESFRWYAEEWFQDAIFSHNLHVIQQNVENNDFLHRPTVGYNLREPVKPSESFLAIQICLTHLALRLDSPFRSSRKDYDISIAYGIGTGRRRLALFQGEYFDLEQLLHIRNFWKHHLTSREEYTFNSAFRWYELRPHPWDVNFERRLIVGPSWGGYYSCIHPYMGKEDLIDRQGCADFSTHWDKIPFVRLDLECPLKDQFWPSLFAKAFPALPCVTTFNRHYIYGRQYIAGEEDDYYCITGMVEYLPGRQGGFPEWRRVCFVIFEPTEEEQELRQELGRGEKWEPQSWDDFEWASGYEGVLIPGGRIMLGRWKDMLSTCEWEGGPFLLWEIH</sequence>